<evidence type="ECO:0000313" key="2">
    <source>
        <dbReference type="Proteomes" id="UP000441586"/>
    </source>
</evidence>
<reference evidence="1 2" key="1">
    <citation type="submission" date="2019-12" db="EMBL/GenBank/DDBJ databases">
        <authorList>
            <person name="Zhang Y.-J."/>
        </authorList>
    </citation>
    <scope>NUCLEOTIDE SEQUENCE [LARGE SCALE GENOMIC DNA]</scope>
    <source>
        <strain evidence="1 2">H18S-6</strain>
    </source>
</reference>
<name>A0A6A4R7X6_9RHOB</name>
<dbReference type="Proteomes" id="UP000441586">
    <property type="component" value="Unassembled WGS sequence"/>
</dbReference>
<dbReference type="AlphaFoldDB" id="A0A6A4R7X6"/>
<proteinExistence type="predicted"/>
<gene>
    <name evidence="1" type="ORF">GP644_18590</name>
</gene>
<accession>A0A6A4R7X6</accession>
<protein>
    <submittedName>
        <fullName evidence="1">Uncharacterized protein</fullName>
    </submittedName>
</protein>
<organism evidence="1 2">
    <name type="scientific">Parasedimentitalea maritima</name>
    <dbReference type="NCBI Taxonomy" id="2578117"/>
    <lineage>
        <taxon>Bacteria</taxon>
        <taxon>Pseudomonadati</taxon>
        <taxon>Pseudomonadota</taxon>
        <taxon>Alphaproteobacteria</taxon>
        <taxon>Rhodobacterales</taxon>
        <taxon>Paracoccaceae</taxon>
        <taxon>Parasedimentitalea</taxon>
    </lineage>
</organism>
<sequence length="170" mass="18950">MGLFDWLSGTKKPEAGISPASPQDIETAILAINRETAPYSVTKCSDGSCDFVAEWQIVDAKWVEVFAKAGLERAARIKMRLDVNKHEVRAVDEDYTISWRVGVPTLSFSASAFRGQKKEVSFGKAYGFTEELQPGEVYNYRFDSKEMKSPLQDAVTGQGWVWRGVAFGKL</sequence>
<evidence type="ECO:0000313" key="1">
    <source>
        <dbReference type="EMBL" id="KAE9627715.1"/>
    </source>
</evidence>
<comment type="caution">
    <text evidence="1">The sequence shown here is derived from an EMBL/GenBank/DDBJ whole genome shotgun (WGS) entry which is preliminary data.</text>
</comment>
<dbReference type="EMBL" id="WSFO01000012">
    <property type="protein sequence ID" value="KAE9627715.1"/>
    <property type="molecule type" value="Genomic_DNA"/>
</dbReference>